<protein>
    <submittedName>
        <fullName evidence="1">Uncharacterized protein</fullName>
    </submittedName>
</protein>
<dbReference type="OrthoDB" id="331046at2"/>
<dbReference type="RefSeq" id="WP_108975227.1">
    <property type="nucleotide sequence ID" value="NZ_BFBB01000003.1"/>
</dbReference>
<proteinExistence type="predicted"/>
<reference evidence="1 2" key="1">
    <citation type="submission" date="2018-02" db="EMBL/GenBank/DDBJ databases">
        <title>Novel Leptospira species isolated from soil and water in Japan.</title>
        <authorList>
            <person name="Nakao R."/>
            <person name="Masuzawa T."/>
        </authorList>
    </citation>
    <scope>NUCLEOTIDE SEQUENCE [LARGE SCALE GENOMIC DNA]</scope>
    <source>
        <strain evidence="1 2">YH101</strain>
    </source>
</reference>
<dbReference type="AlphaFoldDB" id="A0A2P2DZ81"/>
<name>A0A2P2DZ81_9LEPT</name>
<accession>A0A2P2DZ81</accession>
<sequence>MGASERQLELIIDAAEILIAETRLTKEEAIQIISSSIKKELVKRNTSLEILNISPKPERTSFIRSVVKSVHESIQANPYWKMKNIEKVIESFYKVLHESWQKENEK</sequence>
<dbReference type="Proteomes" id="UP000245133">
    <property type="component" value="Unassembled WGS sequence"/>
</dbReference>
<keyword evidence="2" id="KW-1185">Reference proteome</keyword>
<evidence type="ECO:0000313" key="1">
    <source>
        <dbReference type="EMBL" id="GBF49925.1"/>
    </source>
</evidence>
<organism evidence="1 2">
    <name type="scientific">Leptospira ryugenii</name>
    <dbReference type="NCBI Taxonomy" id="1917863"/>
    <lineage>
        <taxon>Bacteria</taxon>
        <taxon>Pseudomonadati</taxon>
        <taxon>Spirochaetota</taxon>
        <taxon>Spirochaetia</taxon>
        <taxon>Leptospirales</taxon>
        <taxon>Leptospiraceae</taxon>
        <taxon>Leptospira</taxon>
    </lineage>
</organism>
<gene>
    <name evidence="1" type="ORF">LPTSP4_14450</name>
</gene>
<evidence type="ECO:0000313" key="2">
    <source>
        <dbReference type="Proteomes" id="UP000245133"/>
    </source>
</evidence>
<dbReference type="EMBL" id="BFBB01000003">
    <property type="protein sequence ID" value="GBF49925.1"/>
    <property type="molecule type" value="Genomic_DNA"/>
</dbReference>
<comment type="caution">
    <text evidence="1">The sequence shown here is derived from an EMBL/GenBank/DDBJ whole genome shotgun (WGS) entry which is preliminary data.</text>
</comment>